<reference evidence="2" key="1">
    <citation type="submission" date="2015-04" db="UniProtKB">
        <authorList>
            <consortium name="EnsemblPlants"/>
        </authorList>
    </citation>
    <scope>IDENTIFICATION</scope>
</reference>
<reference evidence="2" key="2">
    <citation type="submission" date="2018-05" db="EMBL/GenBank/DDBJ databases">
        <title>OgluRS3 (Oryza glumaepatula Reference Sequence Version 3).</title>
        <authorList>
            <person name="Zhang J."/>
            <person name="Kudrna D."/>
            <person name="Lee S."/>
            <person name="Talag J."/>
            <person name="Welchert J."/>
            <person name="Wing R.A."/>
        </authorList>
    </citation>
    <scope>NUCLEOTIDE SEQUENCE [LARGE SCALE GENOMIC DNA]</scope>
</reference>
<dbReference type="AlphaFoldDB" id="A0A0E0B2J2"/>
<proteinExistence type="predicted"/>
<feature type="region of interest" description="Disordered" evidence="1">
    <location>
        <begin position="1"/>
        <end position="117"/>
    </location>
</feature>
<evidence type="ECO:0000313" key="3">
    <source>
        <dbReference type="Proteomes" id="UP000026961"/>
    </source>
</evidence>
<accession>A0A0E0B2J2</accession>
<evidence type="ECO:0000256" key="1">
    <source>
        <dbReference type="SAM" id="MobiDB-lite"/>
    </source>
</evidence>
<dbReference type="EnsemblPlants" id="OGLUM09G09410.2">
    <property type="protein sequence ID" value="OGLUM09G09410.2"/>
    <property type="gene ID" value="OGLUM09G09410"/>
</dbReference>
<organism evidence="2">
    <name type="scientific">Oryza glumipatula</name>
    <dbReference type="NCBI Taxonomy" id="40148"/>
    <lineage>
        <taxon>Eukaryota</taxon>
        <taxon>Viridiplantae</taxon>
        <taxon>Streptophyta</taxon>
        <taxon>Embryophyta</taxon>
        <taxon>Tracheophyta</taxon>
        <taxon>Spermatophyta</taxon>
        <taxon>Magnoliopsida</taxon>
        <taxon>Liliopsida</taxon>
        <taxon>Poales</taxon>
        <taxon>Poaceae</taxon>
        <taxon>BOP clade</taxon>
        <taxon>Oryzoideae</taxon>
        <taxon>Oryzeae</taxon>
        <taxon>Oryzinae</taxon>
        <taxon>Oryza</taxon>
    </lineage>
</organism>
<evidence type="ECO:0000313" key="2">
    <source>
        <dbReference type="EnsemblPlants" id="OGLUM09G09410.2"/>
    </source>
</evidence>
<feature type="compositionally biased region" description="Low complexity" evidence="1">
    <location>
        <begin position="103"/>
        <end position="117"/>
    </location>
</feature>
<dbReference type="Proteomes" id="UP000026961">
    <property type="component" value="Chromosome 9"/>
</dbReference>
<feature type="compositionally biased region" description="Polar residues" evidence="1">
    <location>
        <begin position="9"/>
        <end position="36"/>
    </location>
</feature>
<protein>
    <submittedName>
        <fullName evidence="2">Uncharacterized protein</fullName>
    </submittedName>
</protein>
<dbReference type="Gramene" id="OGLUM09G09410.2">
    <property type="protein sequence ID" value="OGLUM09G09410.2"/>
    <property type="gene ID" value="OGLUM09G09410"/>
</dbReference>
<name>A0A0E0B2J2_9ORYZ</name>
<sequence>MEVPKATATDAQPSLQVNQIPNWMHSLKNQSRSESSVKPPERTLQGQNSNARRSARMTARSLSPPGCAFMASRNPAYLGRSASRSPRSIRYIADAEPPPPPASGCSSSSSSPPAAAALRYCRMRSRTRARGTS</sequence>
<keyword evidence="3" id="KW-1185">Reference proteome</keyword>